<evidence type="ECO:0000259" key="7">
    <source>
        <dbReference type="PROSITE" id="PS50103"/>
    </source>
</evidence>
<reference evidence="8" key="1">
    <citation type="journal article" date="2020" name="Nat. Commun.">
        <title>Large-scale genome sequencing of mycorrhizal fungi provides insights into the early evolution of symbiotic traits.</title>
        <authorList>
            <person name="Miyauchi S."/>
            <person name="Kiss E."/>
            <person name="Kuo A."/>
            <person name="Drula E."/>
            <person name="Kohler A."/>
            <person name="Sanchez-Garcia M."/>
            <person name="Morin E."/>
            <person name="Andreopoulos B."/>
            <person name="Barry K.W."/>
            <person name="Bonito G."/>
            <person name="Buee M."/>
            <person name="Carver A."/>
            <person name="Chen C."/>
            <person name="Cichocki N."/>
            <person name="Clum A."/>
            <person name="Culley D."/>
            <person name="Crous P.W."/>
            <person name="Fauchery L."/>
            <person name="Girlanda M."/>
            <person name="Hayes R.D."/>
            <person name="Keri Z."/>
            <person name="LaButti K."/>
            <person name="Lipzen A."/>
            <person name="Lombard V."/>
            <person name="Magnuson J."/>
            <person name="Maillard F."/>
            <person name="Murat C."/>
            <person name="Nolan M."/>
            <person name="Ohm R.A."/>
            <person name="Pangilinan J."/>
            <person name="Pereira M.F."/>
            <person name="Perotto S."/>
            <person name="Peter M."/>
            <person name="Pfister S."/>
            <person name="Riley R."/>
            <person name="Sitrit Y."/>
            <person name="Stielow J.B."/>
            <person name="Szollosi G."/>
            <person name="Zifcakova L."/>
            <person name="Stursova M."/>
            <person name="Spatafora J.W."/>
            <person name="Tedersoo L."/>
            <person name="Vaario L.M."/>
            <person name="Yamada A."/>
            <person name="Yan M."/>
            <person name="Wang P."/>
            <person name="Xu J."/>
            <person name="Bruns T."/>
            <person name="Baldrian P."/>
            <person name="Vilgalys R."/>
            <person name="Dunand C."/>
            <person name="Henrissat B."/>
            <person name="Grigoriev I.V."/>
            <person name="Hibbett D."/>
            <person name="Nagy L.G."/>
            <person name="Martin F.M."/>
        </authorList>
    </citation>
    <scope>NUCLEOTIDE SEQUENCE</scope>
    <source>
        <strain evidence="8">UP504</strain>
    </source>
</reference>
<evidence type="ECO:0000313" key="9">
    <source>
        <dbReference type="Proteomes" id="UP000886523"/>
    </source>
</evidence>
<evidence type="ECO:0000256" key="4">
    <source>
        <dbReference type="ARBA" id="ARBA00022833"/>
    </source>
</evidence>
<evidence type="ECO:0000256" key="5">
    <source>
        <dbReference type="PROSITE-ProRule" id="PRU00723"/>
    </source>
</evidence>
<feature type="zinc finger region" description="C3H1-type" evidence="5">
    <location>
        <begin position="19"/>
        <end position="46"/>
    </location>
</feature>
<sequence length="304" mass="33563">MTSKNSLEKSKTHGKGNKNYRTVLCARYVAGYCEYDDDCWFIHGTQGLIPPPDLPPRLEVATTTMEEATPAPKTFKPAPLSDRVKMHPCYKTQPCYSFLRSGQCAKGDYCTFRHDESMPSNPPSPVHRRSASGGKQPCFDFMRTGVCPKDESCIFSHEATARYAHWYRRVDCKLYLAGECKHGDTCLFRHPSPAGVSASTTGGSEATSDRTTDPLYRTKPCLYFREGSCSRGSNCTYIHDISPNSSLSFATRSPPSSFGADSSETAVPSSRSIGSPRSELDYHDDDGDDDVVYQPPQRLGMADA</sequence>
<dbReference type="InterPro" id="IPR000571">
    <property type="entry name" value="Znf_CCCH"/>
</dbReference>
<evidence type="ECO:0000256" key="6">
    <source>
        <dbReference type="SAM" id="MobiDB-lite"/>
    </source>
</evidence>
<keyword evidence="3 5" id="KW-0863">Zinc-finger</keyword>
<dbReference type="PROSITE" id="PS50103">
    <property type="entry name" value="ZF_C3H1"/>
    <property type="match status" value="5"/>
</dbReference>
<evidence type="ECO:0000256" key="2">
    <source>
        <dbReference type="ARBA" id="ARBA00022737"/>
    </source>
</evidence>
<gene>
    <name evidence="8" type="ORF">BS47DRAFT_99527</name>
</gene>
<dbReference type="InterPro" id="IPR036855">
    <property type="entry name" value="Znf_CCCH_sf"/>
</dbReference>
<feature type="compositionally biased region" description="Polar residues" evidence="6">
    <location>
        <begin position="249"/>
        <end position="275"/>
    </location>
</feature>
<accession>A0A9P6DQJ8</accession>
<feature type="zinc finger region" description="C3H1-type" evidence="5">
    <location>
        <begin position="132"/>
        <end position="160"/>
    </location>
</feature>
<feature type="domain" description="C3H1-type" evidence="7">
    <location>
        <begin position="166"/>
        <end position="193"/>
    </location>
</feature>
<dbReference type="InterPro" id="IPR045877">
    <property type="entry name" value="ZFP36-like"/>
</dbReference>
<dbReference type="PANTHER" id="PTHR12547">
    <property type="entry name" value="CCCH ZINC FINGER/TIS11-RELATED"/>
    <property type="match status" value="1"/>
</dbReference>
<dbReference type="OrthoDB" id="411372at2759"/>
<organism evidence="8 9">
    <name type="scientific">Hydnum rufescens UP504</name>
    <dbReference type="NCBI Taxonomy" id="1448309"/>
    <lineage>
        <taxon>Eukaryota</taxon>
        <taxon>Fungi</taxon>
        <taxon>Dikarya</taxon>
        <taxon>Basidiomycota</taxon>
        <taxon>Agaricomycotina</taxon>
        <taxon>Agaricomycetes</taxon>
        <taxon>Cantharellales</taxon>
        <taxon>Hydnaceae</taxon>
        <taxon>Hydnum</taxon>
    </lineage>
</organism>
<proteinExistence type="predicted"/>
<dbReference type="Gene3D" id="4.10.1000.10">
    <property type="entry name" value="Zinc finger, CCCH-type"/>
    <property type="match status" value="4"/>
</dbReference>
<evidence type="ECO:0000256" key="1">
    <source>
        <dbReference type="ARBA" id="ARBA00022723"/>
    </source>
</evidence>
<dbReference type="InterPro" id="IPR041367">
    <property type="entry name" value="Znf-CCCH_4"/>
</dbReference>
<dbReference type="PANTHER" id="PTHR12547:SF18">
    <property type="entry name" value="PROTEIN TIS11"/>
    <property type="match status" value="1"/>
</dbReference>
<keyword evidence="1 5" id="KW-0479">Metal-binding</keyword>
<feature type="domain" description="C3H1-type" evidence="7">
    <location>
        <begin position="132"/>
        <end position="160"/>
    </location>
</feature>
<evidence type="ECO:0000313" key="8">
    <source>
        <dbReference type="EMBL" id="KAF9510097.1"/>
    </source>
</evidence>
<dbReference type="GO" id="GO:0008270">
    <property type="term" value="F:zinc ion binding"/>
    <property type="evidence" value="ECO:0007669"/>
    <property type="project" value="UniProtKB-KW"/>
</dbReference>
<keyword evidence="4 5" id="KW-0862">Zinc</keyword>
<keyword evidence="9" id="KW-1185">Reference proteome</keyword>
<feature type="domain" description="C3H1-type" evidence="7">
    <location>
        <begin position="19"/>
        <end position="46"/>
    </location>
</feature>
<evidence type="ECO:0000256" key="3">
    <source>
        <dbReference type="ARBA" id="ARBA00022771"/>
    </source>
</evidence>
<feature type="zinc finger region" description="C3H1-type" evidence="5">
    <location>
        <begin position="166"/>
        <end position="193"/>
    </location>
</feature>
<feature type="compositionally biased region" description="Acidic residues" evidence="6">
    <location>
        <begin position="282"/>
        <end position="291"/>
    </location>
</feature>
<feature type="zinc finger region" description="C3H1-type" evidence="5">
    <location>
        <begin position="90"/>
        <end position="117"/>
    </location>
</feature>
<dbReference type="Pfam" id="PF14608">
    <property type="entry name" value="zf-CCCH_2"/>
    <property type="match status" value="2"/>
</dbReference>
<feature type="domain" description="C3H1-type" evidence="7">
    <location>
        <begin position="90"/>
        <end position="117"/>
    </location>
</feature>
<dbReference type="AlphaFoldDB" id="A0A9P6DQJ8"/>
<dbReference type="Pfam" id="PF18044">
    <property type="entry name" value="zf-CCCH_4"/>
    <property type="match status" value="1"/>
</dbReference>
<dbReference type="SUPFAM" id="SSF90229">
    <property type="entry name" value="CCCH zinc finger"/>
    <property type="match status" value="4"/>
</dbReference>
<feature type="domain" description="C3H1-type" evidence="7">
    <location>
        <begin position="215"/>
        <end position="242"/>
    </location>
</feature>
<feature type="zinc finger region" description="C3H1-type" evidence="5">
    <location>
        <begin position="215"/>
        <end position="242"/>
    </location>
</feature>
<dbReference type="GO" id="GO:0003729">
    <property type="term" value="F:mRNA binding"/>
    <property type="evidence" value="ECO:0007669"/>
    <property type="project" value="InterPro"/>
</dbReference>
<dbReference type="EMBL" id="MU129023">
    <property type="protein sequence ID" value="KAF9510097.1"/>
    <property type="molecule type" value="Genomic_DNA"/>
</dbReference>
<feature type="region of interest" description="Disordered" evidence="6">
    <location>
        <begin position="249"/>
        <end position="304"/>
    </location>
</feature>
<comment type="caution">
    <text evidence="8">The sequence shown here is derived from an EMBL/GenBank/DDBJ whole genome shotgun (WGS) entry which is preliminary data.</text>
</comment>
<name>A0A9P6DQJ8_9AGAM</name>
<keyword evidence="2" id="KW-0677">Repeat</keyword>
<dbReference type="Pfam" id="PF00642">
    <property type="entry name" value="zf-CCCH"/>
    <property type="match status" value="1"/>
</dbReference>
<dbReference type="SMART" id="SM00356">
    <property type="entry name" value="ZnF_C3H1"/>
    <property type="match status" value="5"/>
</dbReference>
<dbReference type="Proteomes" id="UP000886523">
    <property type="component" value="Unassembled WGS sequence"/>
</dbReference>
<protein>
    <recommendedName>
        <fullName evidence="7">C3H1-type domain-containing protein</fullName>
    </recommendedName>
</protein>